<name>A0A814M423_9BILA</name>
<dbReference type="Proteomes" id="UP000663845">
    <property type="component" value="Unassembled WGS sequence"/>
</dbReference>
<evidence type="ECO:0000313" key="2">
    <source>
        <dbReference type="EMBL" id="CAF1071547.1"/>
    </source>
</evidence>
<proteinExistence type="predicted"/>
<comment type="caution">
    <text evidence="2">The sequence shown here is derived from an EMBL/GenBank/DDBJ whole genome shotgun (WGS) entry which is preliminary data.</text>
</comment>
<gene>
    <name evidence="2" type="ORF">JYZ213_LOCUS19789</name>
</gene>
<protein>
    <submittedName>
        <fullName evidence="2">Uncharacterized protein</fullName>
    </submittedName>
</protein>
<dbReference type="EMBL" id="CAJNOG010000203">
    <property type="protein sequence ID" value="CAF1071547.1"/>
    <property type="molecule type" value="Genomic_DNA"/>
</dbReference>
<feature type="compositionally biased region" description="Basic residues" evidence="1">
    <location>
        <begin position="26"/>
        <end position="35"/>
    </location>
</feature>
<organism evidence="2 3">
    <name type="scientific">Adineta steineri</name>
    <dbReference type="NCBI Taxonomy" id="433720"/>
    <lineage>
        <taxon>Eukaryota</taxon>
        <taxon>Metazoa</taxon>
        <taxon>Spiralia</taxon>
        <taxon>Gnathifera</taxon>
        <taxon>Rotifera</taxon>
        <taxon>Eurotatoria</taxon>
        <taxon>Bdelloidea</taxon>
        <taxon>Adinetida</taxon>
        <taxon>Adinetidae</taxon>
        <taxon>Adineta</taxon>
    </lineage>
</organism>
<feature type="compositionally biased region" description="Polar residues" evidence="1">
    <location>
        <begin position="1"/>
        <end position="10"/>
    </location>
</feature>
<evidence type="ECO:0000313" key="3">
    <source>
        <dbReference type="Proteomes" id="UP000663845"/>
    </source>
</evidence>
<sequence>MAPTSRNTNSGNGGDEGFQLASSNGQKKKAKKMKGQKIDVKQLGFMVNNRPEQRDDIDKVQIVNRLFDVNADEV</sequence>
<reference evidence="2" key="1">
    <citation type="submission" date="2021-02" db="EMBL/GenBank/DDBJ databases">
        <authorList>
            <person name="Nowell W R."/>
        </authorList>
    </citation>
    <scope>NUCLEOTIDE SEQUENCE</scope>
</reference>
<dbReference type="AlphaFoldDB" id="A0A814M423"/>
<accession>A0A814M423</accession>
<feature type="region of interest" description="Disordered" evidence="1">
    <location>
        <begin position="1"/>
        <end position="35"/>
    </location>
</feature>
<evidence type="ECO:0000256" key="1">
    <source>
        <dbReference type="SAM" id="MobiDB-lite"/>
    </source>
</evidence>